<reference evidence="2 3" key="1">
    <citation type="submission" date="2023-06" db="EMBL/GenBank/DDBJ databases">
        <authorList>
            <person name="Oyuntsetseg B."/>
            <person name="Kim S.B."/>
        </authorList>
    </citation>
    <scope>NUCLEOTIDE SEQUENCE [LARGE SCALE GENOMIC DNA]</scope>
    <source>
        <strain evidence="2 3">2-15</strain>
    </source>
</reference>
<sequence>MRTAIGLTDVRDRFIASDPGLLRLFSALSTVFAVVLTLGVLAAARAGVPILVAGALTAMVTTVAVTEPRLRDQALTLIAGVPVALATMALGSVLTPYRVLADAVFVVLIFGAIHIRRFGPRATTLGIFVFQLFFVTFACSRTPSISFFRFSIVPSRSYSGA</sequence>
<keyword evidence="1" id="KW-1133">Transmembrane helix</keyword>
<accession>A0A9Y2IPY2</accession>
<evidence type="ECO:0008006" key="4">
    <source>
        <dbReference type="Google" id="ProtNLM"/>
    </source>
</evidence>
<name>A0A9Y2IPY2_9PSEU</name>
<organism evidence="2 3">
    <name type="scientific">Amycolatopsis carbonis</name>
    <dbReference type="NCBI Taxonomy" id="715471"/>
    <lineage>
        <taxon>Bacteria</taxon>
        <taxon>Bacillati</taxon>
        <taxon>Actinomycetota</taxon>
        <taxon>Actinomycetes</taxon>
        <taxon>Pseudonocardiales</taxon>
        <taxon>Pseudonocardiaceae</taxon>
        <taxon>Amycolatopsis</taxon>
    </lineage>
</organism>
<feature type="transmembrane region" description="Helical" evidence="1">
    <location>
        <begin position="48"/>
        <end position="66"/>
    </location>
</feature>
<keyword evidence="3" id="KW-1185">Reference proteome</keyword>
<evidence type="ECO:0000256" key="1">
    <source>
        <dbReference type="SAM" id="Phobius"/>
    </source>
</evidence>
<dbReference type="RefSeq" id="WP_285973577.1">
    <property type="nucleotide sequence ID" value="NZ_CP127294.1"/>
</dbReference>
<feature type="transmembrane region" description="Helical" evidence="1">
    <location>
        <begin position="127"/>
        <end position="148"/>
    </location>
</feature>
<feature type="transmembrane region" description="Helical" evidence="1">
    <location>
        <begin position="21"/>
        <end position="42"/>
    </location>
</feature>
<evidence type="ECO:0000313" key="2">
    <source>
        <dbReference type="EMBL" id="WIX83016.1"/>
    </source>
</evidence>
<dbReference type="EMBL" id="CP127294">
    <property type="protein sequence ID" value="WIX83016.1"/>
    <property type="molecule type" value="Genomic_DNA"/>
</dbReference>
<gene>
    <name evidence="2" type="ORF">QRX50_20760</name>
</gene>
<feature type="transmembrane region" description="Helical" evidence="1">
    <location>
        <begin position="73"/>
        <end position="91"/>
    </location>
</feature>
<proteinExistence type="predicted"/>
<keyword evidence="1" id="KW-0472">Membrane</keyword>
<dbReference type="KEGG" id="acab:QRX50_20760"/>
<protein>
    <recommendedName>
        <fullName evidence="4">FUSC family protein</fullName>
    </recommendedName>
</protein>
<feature type="transmembrane region" description="Helical" evidence="1">
    <location>
        <begin position="97"/>
        <end position="115"/>
    </location>
</feature>
<evidence type="ECO:0000313" key="3">
    <source>
        <dbReference type="Proteomes" id="UP001236014"/>
    </source>
</evidence>
<dbReference type="AlphaFoldDB" id="A0A9Y2IPY2"/>
<keyword evidence="1" id="KW-0812">Transmembrane</keyword>
<dbReference type="Proteomes" id="UP001236014">
    <property type="component" value="Chromosome"/>
</dbReference>